<proteinExistence type="predicted"/>
<feature type="compositionally biased region" description="Low complexity" evidence="1">
    <location>
        <begin position="15"/>
        <end position="24"/>
    </location>
</feature>
<protein>
    <recommendedName>
        <fullName evidence="4">BTB domain-containing protein</fullName>
    </recommendedName>
</protein>
<feature type="region of interest" description="Disordered" evidence="1">
    <location>
        <begin position="1"/>
        <end position="31"/>
    </location>
</feature>
<dbReference type="EMBL" id="ML178848">
    <property type="protein sequence ID" value="TFK97358.1"/>
    <property type="molecule type" value="Genomic_DNA"/>
</dbReference>
<evidence type="ECO:0008006" key="4">
    <source>
        <dbReference type="Google" id="ProtNLM"/>
    </source>
</evidence>
<dbReference type="STRING" id="1884261.A0A5C3QAX9"/>
<organism evidence="2 3">
    <name type="scientific">Pterulicium gracile</name>
    <dbReference type="NCBI Taxonomy" id="1884261"/>
    <lineage>
        <taxon>Eukaryota</taxon>
        <taxon>Fungi</taxon>
        <taxon>Dikarya</taxon>
        <taxon>Basidiomycota</taxon>
        <taxon>Agaricomycotina</taxon>
        <taxon>Agaricomycetes</taxon>
        <taxon>Agaricomycetidae</taxon>
        <taxon>Agaricales</taxon>
        <taxon>Pleurotineae</taxon>
        <taxon>Pterulaceae</taxon>
        <taxon>Pterulicium</taxon>
    </lineage>
</organism>
<reference evidence="2 3" key="1">
    <citation type="journal article" date="2019" name="Nat. Ecol. Evol.">
        <title>Megaphylogeny resolves global patterns of mushroom evolution.</title>
        <authorList>
            <person name="Varga T."/>
            <person name="Krizsan K."/>
            <person name="Foldi C."/>
            <person name="Dima B."/>
            <person name="Sanchez-Garcia M."/>
            <person name="Sanchez-Ramirez S."/>
            <person name="Szollosi G.J."/>
            <person name="Szarkandi J.G."/>
            <person name="Papp V."/>
            <person name="Albert L."/>
            <person name="Andreopoulos W."/>
            <person name="Angelini C."/>
            <person name="Antonin V."/>
            <person name="Barry K.W."/>
            <person name="Bougher N.L."/>
            <person name="Buchanan P."/>
            <person name="Buyck B."/>
            <person name="Bense V."/>
            <person name="Catcheside P."/>
            <person name="Chovatia M."/>
            <person name="Cooper J."/>
            <person name="Damon W."/>
            <person name="Desjardin D."/>
            <person name="Finy P."/>
            <person name="Geml J."/>
            <person name="Haridas S."/>
            <person name="Hughes K."/>
            <person name="Justo A."/>
            <person name="Karasinski D."/>
            <person name="Kautmanova I."/>
            <person name="Kiss B."/>
            <person name="Kocsube S."/>
            <person name="Kotiranta H."/>
            <person name="LaButti K.M."/>
            <person name="Lechner B.E."/>
            <person name="Liimatainen K."/>
            <person name="Lipzen A."/>
            <person name="Lukacs Z."/>
            <person name="Mihaltcheva S."/>
            <person name="Morgado L.N."/>
            <person name="Niskanen T."/>
            <person name="Noordeloos M.E."/>
            <person name="Ohm R.A."/>
            <person name="Ortiz-Santana B."/>
            <person name="Ovrebo C."/>
            <person name="Racz N."/>
            <person name="Riley R."/>
            <person name="Savchenko A."/>
            <person name="Shiryaev A."/>
            <person name="Soop K."/>
            <person name="Spirin V."/>
            <person name="Szebenyi C."/>
            <person name="Tomsovsky M."/>
            <person name="Tulloss R.E."/>
            <person name="Uehling J."/>
            <person name="Grigoriev I.V."/>
            <person name="Vagvolgyi C."/>
            <person name="Papp T."/>
            <person name="Martin F.M."/>
            <person name="Miettinen O."/>
            <person name="Hibbett D.S."/>
            <person name="Nagy L.G."/>
        </authorList>
    </citation>
    <scope>NUCLEOTIDE SEQUENCE [LARGE SCALE GENOMIC DNA]</scope>
    <source>
        <strain evidence="2 3">CBS 309.79</strain>
    </source>
</reference>
<gene>
    <name evidence="2" type="ORF">BDV98DRAFT_574699</name>
</gene>
<evidence type="ECO:0000256" key="1">
    <source>
        <dbReference type="SAM" id="MobiDB-lite"/>
    </source>
</evidence>
<name>A0A5C3QAX9_9AGAR</name>
<evidence type="ECO:0000313" key="3">
    <source>
        <dbReference type="Proteomes" id="UP000305067"/>
    </source>
</evidence>
<dbReference type="Proteomes" id="UP000305067">
    <property type="component" value="Unassembled WGS sequence"/>
</dbReference>
<dbReference type="AlphaFoldDB" id="A0A5C3QAX9"/>
<keyword evidence="3" id="KW-1185">Reference proteome</keyword>
<sequence>MSTAPSTPVKAIAITSTSPSPTSPNAGFSASPRTDIIVRSSDGFDFYFSKTTLSLASTAFDALFDIATPAVSSSEPSSGYSVVPMDENGRCVRLILCGISPRTTVPLRASTPETLEEWTSLLIAAQKYDMEGMLAYAEEKLLRLLDAHCNTPITADSSTSTGASLLPIRIYCIAYRFRLTACARKAAQQTISLPIVQLFGSDHIFPELDLVTGIALAALTRYHNACCQAVCMVLNEHMFCRIAQVNTNTGIANIPWAAVQAIHTQSVHARLLTPSIESCLHCPVYRSSTPGTTPIPAKWTQAGRVLDCRTCRTAEKDLQVWIWPLLEACRLVCRDRVDMDLLNLFRSNRLLVITETARIQCQRCHGRTSLFNLERLQDLIHQNVKRVVSEVVLELPSNFV</sequence>
<dbReference type="InterPro" id="IPR011333">
    <property type="entry name" value="SKP1/BTB/POZ_sf"/>
</dbReference>
<evidence type="ECO:0000313" key="2">
    <source>
        <dbReference type="EMBL" id="TFK97358.1"/>
    </source>
</evidence>
<dbReference type="Gene3D" id="3.30.710.10">
    <property type="entry name" value="Potassium Channel Kv1.1, Chain A"/>
    <property type="match status" value="1"/>
</dbReference>
<dbReference type="OrthoDB" id="3164835at2759"/>
<accession>A0A5C3QAX9</accession>